<keyword evidence="1" id="KW-0813">Transport</keyword>
<dbReference type="GO" id="GO:0046872">
    <property type="term" value="F:metal ion binding"/>
    <property type="evidence" value="ECO:0007669"/>
    <property type="project" value="UniProtKB-KW"/>
</dbReference>
<feature type="binding site" description="axial binding residue" evidence="7">
    <location>
        <position position="251"/>
    </location>
    <ligand>
        <name>heme c</name>
        <dbReference type="ChEBI" id="CHEBI:61717"/>
        <label>1</label>
    </ligand>
    <ligandPart>
        <name>Fe</name>
        <dbReference type="ChEBI" id="CHEBI:18248"/>
    </ligandPart>
</feature>
<dbReference type="PIRSF" id="PIRSF000026">
    <property type="entry name" value="Cytochrome_cc3"/>
    <property type="match status" value="1"/>
</dbReference>
<evidence type="ECO:0000256" key="5">
    <source>
        <dbReference type="ARBA" id="ARBA00022982"/>
    </source>
</evidence>
<comment type="cofactor">
    <cofactor evidence="7">
        <name>heme c</name>
        <dbReference type="ChEBI" id="CHEBI:61717"/>
    </cofactor>
    <text evidence="7">Binds 4 heme c groups covalently per monomer.</text>
</comment>
<dbReference type="InterPro" id="IPR051829">
    <property type="entry name" value="Multiheme_Cytochr_ET"/>
</dbReference>
<keyword evidence="3 7" id="KW-0479">Metal-binding</keyword>
<keyword evidence="5" id="KW-0249">Electron transport</keyword>
<dbReference type="Pfam" id="PF02085">
    <property type="entry name" value="Cytochrom_CIII"/>
    <property type="match status" value="2"/>
</dbReference>
<dbReference type="GO" id="GO:0020037">
    <property type="term" value="F:heme binding"/>
    <property type="evidence" value="ECO:0007669"/>
    <property type="project" value="InterPro"/>
</dbReference>
<evidence type="ECO:0000259" key="8">
    <source>
        <dbReference type="Pfam" id="PF02085"/>
    </source>
</evidence>
<evidence type="ECO:0000256" key="7">
    <source>
        <dbReference type="PIRSR" id="PIRSR602322-1"/>
    </source>
</evidence>
<dbReference type="PRINTS" id="PR00609">
    <property type="entry name" value="CYTOCHROMEC3"/>
</dbReference>
<accession>A0A7J0BT50</accession>
<feature type="binding site" description="axial binding residue" evidence="7">
    <location>
        <position position="229"/>
    </location>
    <ligand>
        <name>heme c</name>
        <dbReference type="ChEBI" id="CHEBI:61717"/>
        <label>1</label>
    </ligand>
    <ligandPart>
        <name>Fe</name>
        <dbReference type="ChEBI" id="CHEBI:18248"/>
    </ligandPart>
</feature>
<evidence type="ECO:0000313" key="10">
    <source>
        <dbReference type="EMBL" id="GFM36838.1"/>
    </source>
</evidence>
<dbReference type="InterPro" id="IPR036280">
    <property type="entry name" value="Multihaem_cyt_sf"/>
</dbReference>
<protein>
    <submittedName>
        <fullName evidence="10">High-molecular-weight cytochrome c</fullName>
    </submittedName>
</protein>
<name>A0A7J0BT50_9BACT</name>
<feature type="domain" description="Class III cytochrome C" evidence="8">
    <location>
        <begin position="453"/>
        <end position="533"/>
    </location>
</feature>
<evidence type="ECO:0000256" key="3">
    <source>
        <dbReference type="ARBA" id="ARBA00022723"/>
    </source>
</evidence>
<gene>
    <name evidence="10" type="primary">hmcA</name>
    <name evidence="10" type="ORF">DSM19430T_15220</name>
</gene>
<dbReference type="SUPFAM" id="SSF48695">
    <property type="entry name" value="Multiheme cytochromes"/>
    <property type="match status" value="1"/>
</dbReference>
<dbReference type="Pfam" id="PF22113">
    <property type="entry name" value="Mtrc-MtrF_II-IV_dom"/>
    <property type="match status" value="1"/>
</dbReference>
<keyword evidence="4" id="KW-0732">Signal</keyword>
<dbReference type="CDD" id="cd08168">
    <property type="entry name" value="Cytochrom_C3"/>
    <property type="match status" value="4"/>
</dbReference>
<feature type="binding site" description="axial binding residue" evidence="7">
    <location>
        <position position="248"/>
    </location>
    <ligand>
        <name>heme c</name>
        <dbReference type="ChEBI" id="CHEBI:61717"/>
        <label>1</label>
    </ligand>
    <ligandPart>
        <name>Fe</name>
        <dbReference type="ChEBI" id="CHEBI:18248"/>
    </ligandPart>
</feature>
<sequence>MMKGRSLLRWAGLLIAVALVSVWGHEARSSKAAGDSAAGYADIITIDIVGEMGSTELPPVTYRHDLHTEAMKKLNKDCSACHKTQDDKMSLKFMRTEDGSVAEMKELYHSNCFACHAEQAAAGNNTGPQDGQCRSCHNPRPAANSEWKDVGMDKSLHYRHIAAKTIKVDGQDVNCAACHHVYDETAQKAVWKKNTEDSCRACHKNAPTPVVEGGEAMKPALNDAAHLACVTCHVSTATAGGDTGPVTCAGCHTDEAQKQYKVVAEVPRLERGQPDATLVTADNLKKATLPAVAFNHKLHEAALDNCRTCHHEGIATCTTCHTLAGKAEGNFVQLEQAMHSLKSQASCVGCHDTKKQDPSCAGCHSMMPASSASQQSCASCHNTTGFKPEELEGMSNDVKRAVADAIVAERPTAMPTFRDEDIPETVKIDALVDKYEASNMPHRKIVKTMIAAVADSRMAAGFHTDAATFCQGCHHNSPLSKTPPKCQSCHGKPFEPSKGDRPGLKAAYHQQCMGCHTAMKLEKPQATACADCHAERTN</sequence>
<dbReference type="Gene3D" id="3.90.10.10">
    <property type="entry name" value="Cytochrome C3"/>
    <property type="match status" value="4"/>
</dbReference>
<dbReference type="PANTHER" id="PTHR35038:SF6">
    <property type="entry name" value="SURFACE LOCALIZED DECAHEME CYTOCHROME C LIPOPROTEIN"/>
    <property type="match status" value="1"/>
</dbReference>
<dbReference type="AlphaFoldDB" id="A0A7J0BT50"/>
<evidence type="ECO:0000313" key="11">
    <source>
        <dbReference type="Proteomes" id="UP000503820"/>
    </source>
</evidence>
<feature type="binding site" description="axial binding residue" evidence="7">
    <location>
        <position position="232"/>
    </location>
    <ligand>
        <name>heme c</name>
        <dbReference type="ChEBI" id="CHEBI:61717"/>
        <label>1</label>
    </ligand>
    <ligandPart>
        <name>Fe</name>
        <dbReference type="ChEBI" id="CHEBI:18248"/>
    </ligandPart>
</feature>
<keyword evidence="2 7" id="KW-0349">Heme</keyword>
<feature type="binding site" description="axial binding residue" evidence="7">
    <location>
        <position position="252"/>
    </location>
    <ligand>
        <name>heme c</name>
        <dbReference type="ChEBI" id="CHEBI:61717"/>
        <label>1</label>
    </ligand>
    <ligandPart>
        <name>Fe</name>
        <dbReference type="ChEBI" id="CHEBI:18248"/>
    </ligandPart>
</feature>
<dbReference type="InterPro" id="IPR011346">
    <property type="entry name" value="Cyt_cc3"/>
</dbReference>
<evidence type="ECO:0000256" key="1">
    <source>
        <dbReference type="ARBA" id="ARBA00022448"/>
    </source>
</evidence>
<keyword evidence="11" id="KW-1185">Reference proteome</keyword>
<dbReference type="EMBL" id="BLVP01000007">
    <property type="protein sequence ID" value="GFM36838.1"/>
    <property type="molecule type" value="Genomic_DNA"/>
</dbReference>
<dbReference type="InterPro" id="IPR054337">
    <property type="entry name" value="Mtrc-MtrF-like_dom_II/IV"/>
</dbReference>
<dbReference type="InterPro" id="IPR002322">
    <property type="entry name" value="Cyt_c_III"/>
</dbReference>
<comment type="caution">
    <text evidence="10">The sequence shown here is derived from an EMBL/GenBank/DDBJ whole genome shotgun (WGS) entry which is preliminary data.</text>
</comment>
<reference evidence="10 11" key="1">
    <citation type="submission" date="2020-05" db="EMBL/GenBank/DDBJ databases">
        <title>Draft genome sequence of Desulfovibrio psychrotolerans JS1T.</title>
        <authorList>
            <person name="Ueno A."/>
            <person name="Tamazawa S."/>
            <person name="Tamamura S."/>
            <person name="Murakami T."/>
            <person name="Kiyama T."/>
            <person name="Inomata H."/>
            <person name="Amano Y."/>
            <person name="Miyakawa K."/>
            <person name="Tamaki H."/>
            <person name="Naganuma T."/>
            <person name="Kaneko K."/>
        </authorList>
    </citation>
    <scope>NUCLEOTIDE SEQUENCE [LARGE SCALE GENOMIC DNA]</scope>
    <source>
        <strain evidence="10 11">JS1</strain>
    </source>
</reference>
<dbReference type="RefSeq" id="WP_174409487.1">
    <property type="nucleotide sequence ID" value="NZ_BLVP01000007.1"/>
</dbReference>
<dbReference type="InterPro" id="IPR020942">
    <property type="entry name" value="Cyt_c_III_dom"/>
</dbReference>
<feature type="binding site" description="axial binding residue" evidence="7">
    <location>
        <position position="233"/>
    </location>
    <ligand>
        <name>heme c</name>
        <dbReference type="ChEBI" id="CHEBI:61717"/>
        <label>1</label>
    </ligand>
    <ligandPart>
        <name>Fe</name>
        <dbReference type="ChEBI" id="CHEBI:18248"/>
    </ligandPart>
</feature>
<feature type="domain" description="Class III cytochrome C" evidence="8">
    <location>
        <begin position="281"/>
        <end position="381"/>
    </location>
</feature>
<feature type="domain" description="Outer membrane cytochrome MtrC/MtrF-like" evidence="9">
    <location>
        <begin position="109"/>
        <end position="237"/>
    </location>
</feature>
<dbReference type="GO" id="GO:0016491">
    <property type="term" value="F:oxidoreductase activity"/>
    <property type="evidence" value="ECO:0007669"/>
    <property type="project" value="TreeGrafter"/>
</dbReference>
<dbReference type="Proteomes" id="UP000503820">
    <property type="component" value="Unassembled WGS sequence"/>
</dbReference>
<dbReference type="InterPro" id="IPR054813">
    <property type="entry name" value="HmcA"/>
</dbReference>
<keyword evidence="6 7" id="KW-0408">Iron</keyword>
<evidence type="ECO:0000256" key="6">
    <source>
        <dbReference type="ARBA" id="ARBA00023004"/>
    </source>
</evidence>
<dbReference type="GO" id="GO:0009055">
    <property type="term" value="F:electron transfer activity"/>
    <property type="evidence" value="ECO:0007669"/>
    <property type="project" value="InterPro"/>
</dbReference>
<evidence type="ECO:0000256" key="4">
    <source>
        <dbReference type="ARBA" id="ARBA00022729"/>
    </source>
</evidence>
<proteinExistence type="predicted"/>
<evidence type="ECO:0000259" key="9">
    <source>
        <dbReference type="Pfam" id="PF22113"/>
    </source>
</evidence>
<dbReference type="NCBIfam" id="NF045713">
    <property type="entry name" value="CxxCH_16_HmcA"/>
    <property type="match status" value="1"/>
</dbReference>
<dbReference type="PANTHER" id="PTHR35038">
    <property type="entry name" value="DISSIMILATORY SULFITE REDUCTASE SIRA"/>
    <property type="match status" value="1"/>
</dbReference>
<organism evidence="10 11">
    <name type="scientific">Desulfovibrio psychrotolerans</name>
    <dbReference type="NCBI Taxonomy" id="415242"/>
    <lineage>
        <taxon>Bacteria</taxon>
        <taxon>Pseudomonadati</taxon>
        <taxon>Thermodesulfobacteriota</taxon>
        <taxon>Desulfovibrionia</taxon>
        <taxon>Desulfovibrionales</taxon>
        <taxon>Desulfovibrionaceae</taxon>
        <taxon>Desulfovibrio</taxon>
    </lineage>
</organism>
<evidence type="ECO:0000256" key="2">
    <source>
        <dbReference type="ARBA" id="ARBA00022617"/>
    </source>
</evidence>